<dbReference type="PANTHER" id="PTHR35004">
    <property type="entry name" value="TRANSPOSASE RV3428C-RELATED"/>
    <property type="match status" value="1"/>
</dbReference>
<dbReference type="Proteomes" id="UP000078070">
    <property type="component" value="Chromosome"/>
</dbReference>
<evidence type="ECO:0000313" key="3">
    <source>
        <dbReference type="Proteomes" id="UP000078070"/>
    </source>
</evidence>
<dbReference type="Pfam" id="PF09299">
    <property type="entry name" value="Mu-transpos_C"/>
    <property type="match status" value="1"/>
</dbReference>
<dbReference type="RefSeq" id="WP_067382300.1">
    <property type="nucleotide sequence ID" value="NZ_CP015839.1"/>
</dbReference>
<reference evidence="3" key="1">
    <citation type="submission" date="2016-05" db="EMBL/GenBank/DDBJ databases">
        <authorList>
            <person name="Baek K."/>
            <person name="Yang S.-J."/>
        </authorList>
    </citation>
    <scope>NUCLEOTIDE SEQUENCE [LARGE SCALE GENOMIC DNA]</scope>
    <source>
        <strain evidence="3">ST58-10</strain>
    </source>
</reference>
<proteinExistence type="predicted"/>
<dbReference type="InterPro" id="IPR036397">
    <property type="entry name" value="RNaseH_sf"/>
</dbReference>
<accession>A0A1A9EYT5</accession>
<sequence>MNKFLFEQSSGKPCLYLGEPAKLFYTGDQFFLTMDDSSAGKVFTQKIFDEAFENGYLVFTDGNRDAFVQPSVSESIMIQADYWGNYISELEMEEKRGSISTRRRVIDKVSAKIRDLNPPSPSTLYVRYKRYKESSIGILGAITPKNRKSLLRASAPVETLFYEIMDDFYLKPKGALTLNACYGEMLKRYKKCQLDPDDPLSSVKCVSKAQFYTWANTMLLTPDQLAKKMSQSERNRVRRKAIKNFKFDHILERTEVDAAQFNIGLLDNDGNYLGAPIVYAAIDCYSRAILGFYVQVGKGENASGVLKLLQQFLAPNNLDGMSCLNTMPMYGLPSMLVSDAGPAFNAHQVKAFMKHLKVAHIVTEVRQPWKKPFIERFFGTCRTQFLFSLLGYVGKRTDQKEQDLTMQQSAVMTLEEFTTLLTQYIVDDYHQRPHSGLNKPGSKASRTPYSAWLEGAKMAPPVVPAIADQFRLIRGEVTTRKLQREGVRINNIWYQSNELDKLVLDSGLGYPQEVLVQRDTEDLGSITVVLPKLGARLNVPAKSDYDELNGVSLGEYRAREVAQWVDQDNQSFGTHRFIQDSEVYTASQGRKRKRKPSGNNTKLNLDSIDSQAAHIQAFVDAVEHTPASLTPDVSDGLDFDDDLIDGFGHV</sequence>
<name>A0A1A9EYT5_9GAMM</name>
<dbReference type="EMBL" id="CP015839">
    <property type="protein sequence ID" value="ANG63055.1"/>
    <property type="molecule type" value="Genomic_DNA"/>
</dbReference>
<dbReference type="AlphaFoldDB" id="A0A1A9EYT5"/>
<dbReference type="STRING" id="1821621.A8C75_11610"/>
<feature type="domain" description="Integrase catalytic" evidence="1">
    <location>
        <begin position="245"/>
        <end position="456"/>
    </location>
</feature>
<dbReference type="SUPFAM" id="SSF53098">
    <property type="entry name" value="Ribonuclease H-like"/>
    <property type="match status" value="1"/>
</dbReference>
<dbReference type="Gene3D" id="3.30.420.10">
    <property type="entry name" value="Ribonuclease H-like superfamily/Ribonuclease H"/>
    <property type="match status" value="1"/>
</dbReference>
<evidence type="ECO:0000259" key="1">
    <source>
        <dbReference type="PROSITE" id="PS50994"/>
    </source>
</evidence>
<dbReference type="GO" id="GO:0003676">
    <property type="term" value="F:nucleic acid binding"/>
    <property type="evidence" value="ECO:0007669"/>
    <property type="project" value="InterPro"/>
</dbReference>
<protein>
    <recommendedName>
        <fullName evidence="1">Integrase catalytic domain-containing protein</fullName>
    </recommendedName>
</protein>
<dbReference type="InterPro" id="IPR015378">
    <property type="entry name" value="Transposase-like_Mu_C"/>
</dbReference>
<dbReference type="KEGG" id="mars:A8C75_11610"/>
<dbReference type="GO" id="GO:0015074">
    <property type="term" value="P:DNA integration"/>
    <property type="evidence" value="ECO:0007669"/>
    <property type="project" value="InterPro"/>
</dbReference>
<dbReference type="InterPro" id="IPR012337">
    <property type="entry name" value="RNaseH-like_sf"/>
</dbReference>
<dbReference type="OrthoDB" id="501284at2"/>
<gene>
    <name evidence="2" type="ORF">A8C75_11610</name>
</gene>
<dbReference type="PROSITE" id="PS50994">
    <property type="entry name" value="INTEGRASE"/>
    <property type="match status" value="1"/>
</dbReference>
<dbReference type="PANTHER" id="PTHR35004:SF7">
    <property type="entry name" value="INTEGRASE PROTEIN"/>
    <property type="match status" value="1"/>
</dbReference>
<evidence type="ECO:0000313" key="2">
    <source>
        <dbReference type="EMBL" id="ANG63055.1"/>
    </source>
</evidence>
<keyword evidence="3" id="KW-1185">Reference proteome</keyword>
<dbReference type="InterPro" id="IPR001584">
    <property type="entry name" value="Integrase_cat-core"/>
</dbReference>
<reference evidence="2 3" key="2">
    <citation type="journal article" date="2018" name="Int. J. Syst. Evol. Microbiol.">
        <title>Marinobacterium aestuarii sp. nov., a benzene-degrading marine bacterium isolated from estuary sediment.</title>
        <authorList>
            <person name="Bae S.S."/>
            <person name="Jung J."/>
            <person name="Chung D."/>
            <person name="Baek K."/>
        </authorList>
    </citation>
    <scope>NUCLEOTIDE SEQUENCE [LARGE SCALE GENOMIC DNA]</scope>
    <source>
        <strain evidence="2 3">ST58-10</strain>
    </source>
</reference>
<organism evidence="2 3">
    <name type="scientific">Marinobacterium aestuarii</name>
    <dbReference type="NCBI Taxonomy" id="1821621"/>
    <lineage>
        <taxon>Bacteria</taxon>
        <taxon>Pseudomonadati</taxon>
        <taxon>Pseudomonadota</taxon>
        <taxon>Gammaproteobacteria</taxon>
        <taxon>Oceanospirillales</taxon>
        <taxon>Oceanospirillaceae</taxon>
        <taxon>Marinobacterium</taxon>
    </lineage>
</organism>